<sequence>MAESQLSCLDEAHVNERVTEAHAAFYYCERRRAALEALLGGGERAYRERVQQEQLRDFLSSQERQALRAAWSPYEDPAPAASTTSRGKSKAKAKAPPLASAEPRESLAYWPDRSDTEVPPLDLGWTNTGFYRGVSRVTLFTHPPKEEKAPHLKQVIRQMIQQAQKVIAVVMDLFTDGDIFQDIVDAASKRRVPVYIILDESGVKYFLEMCRGLELTDYRIRNIRVRSVTGVGFYMPMGKIKGTLSSKFLMVDGDKVATGSYRFTWSSSYVDRNLLLLLTGQNVEPFDVEFRELYAISEEVSLYQQLGLAGGAGIFGPYSSTVARKLINPKYALVSGSRHPPGEMMRWAARQQREAGGNPEGQEEGSRGGESAQRLENFLNDLVTLEQVLPPVEPVPSGELSRKVGRVVSPLHVDLKAREALARNGKGEALNGDAAQAKEGKRLSYRLFSRRAKRPAAPNGMASSLSTENFAEVEFKGKRPNDGSGANASGKSSPSPAKSSNCVIS</sequence>
<dbReference type="Proteomes" id="UP001177744">
    <property type="component" value="Unassembled WGS sequence"/>
</dbReference>
<accession>A0AA40LRU3</accession>
<gene>
    <name evidence="4" type="ORF">QTO34_018055</name>
</gene>
<evidence type="ECO:0000313" key="4">
    <source>
        <dbReference type="EMBL" id="KAK1341638.1"/>
    </source>
</evidence>
<comment type="similarity">
    <text evidence="1">Belongs to the FAM83 family.</text>
</comment>
<feature type="compositionally biased region" description="Low complexity" evidence="2">
    <location>
        <begin position="483"/>
        <end position="505"/>
    </location>
</feature>
<dbReference type="Pfam" id="PF07894">
    <property type="entry name" value="SACK1"/>
    <property type="match status" value="1"/>
</dbReference>
<proteinExistence type="inferred from homology"/>
<dbReference type="GO" id="GO:0007165">
    <property type="term" value="P:signal transduction"/>
    <property type="evidence" value="ECO:0007669"/>
    <property type="project" value="TreeGrafter"/>
</dbReference>
<dbReference type="InterPro" id="IPR012461">
    <property type="entry name" value="SACK1"/>
</dbReference>
<keyword evidence="5" id="KW-1185">Reference proteome</keyword>
<dbReference type="CDD" id="cd09186">
    <property type="entry name" value="PLDc_FAM83F_N"/>
    <property type="match status" value="1"/>
</dbReference>
<feature type="domain" description="Scaffolding anchor of CK1" evidence="3">
    <location>
        <begin position="15"/>
        <end position="298"/>
    </location>
</feature>
<feature type="region of interest" description="Disordered" evidence="2">
    <location>
        <begin position="351"/>
        <end position="371"/>
    </location>
</feature>
<dbReference type="PANTHER" id="PTHR16181">
    <property type="entry name" value="PROTEIN FAM83A-RELATED"/>
    <property type="match status" value="1"/>
</dbReference>
<evidence type="ECO:0000259" key="3">
    <source>
        <dbReference type="Pfam" id="PF07894"/>
    </source>
</evidence>
<dbReference type="SUPFAM" id="SSF56024">
    <property type="entry name" value="Phospholipase D/nuclease"/>
    <property type="match status" value="1"/>
</dbReference>
<dbReference type="PANTHER" id="PTHR16181:SF29">
    <property type="entry name" value="PROTEIN FAM83A-RELATED"/>
    <property type="match status" value="1"/>
</dbReference>
<dbReference type="EMBL" id="JAULJE010000007">
    <property type="protein sequence ID" value="KAK1341638.1"/>
    <property type="molecule type" value="Genomic_DNA"/>
</dbReference>
<reference evidence="4" key="1">
    <citation type="submission" date="2023-06" db="EMBL/GenBank/DDBJ databases">
        <title>Reference genome for the Northern bat (Eptesicus nilssonii), a most northern bat species.</title>
        <authorList>
            <person name="Laine V.N."/>
            <person name="Pulliainen A.T."/>
            <person name="Lilley T.M."/>
        </authorList>
    </citation>
    <scope>NUCLEOTIDE SEQUENCE</scope>
    <source>
        <strain evidence="4">BLF_Eptnil</strain>
        <tissue evidence="4">Kidney</tissue>
    </source>
</reference>
<dbReference type="GO" id="GO:0019901">
    <property type="term" value="F:protein kinase binding"/>
    <property type="evidence" value="ECO:0007669"/>
    <property type="project" value="TreeGrafter"/>
</dbReference>
<feature type="region of interest" description="Disordered" evidence="2">
    <location>
        <begin position="452"/>
        <end position="505"/>
    </location>
</feature>
<evidence type="ECO:0000256" key="1">
    <source>
        <dbReference type="ARBA" id="ARBA00006937"/>
    </source>
</evidence>
<protein>
    <recommendedName>
        <fullName evidence="3">Scaffolding anchor of CK1 domain-containing protein</fullName>
    </recommendedName>
</protein>
<dbReference type="Gene3D" id="3.30.870.10">
    <property type="entry name" value="Endonuclease Chain A"/>
    <property type="match status" value="1"/>
</dbReference>
<evidence type="ECO:0000313" key="5">
    <source>
        <dbReference type="Proteomes" id="UP001177744"/>
    </source>
</evidence>
<evidence type="ECO:0000256" key="2">
    <source>
        <dbReference type="SAM" id="MobiDB-lite"/>
    </source>
</evidence>
<dbReference type="AlphaFoldDB" id="A0AA40LRU3"/>
<organism evidence="4 5">
    <name type="scientific">Cnephaeus nilssonii</name>
    <name type="common">Northern bat</name>
    <name type="synonym">Eptesicus nilssonii</name>
    <dbReference type="NCBI Taxonomy" id="3371016"/>
    <lineage>
        <taxon>Eukaryota</taxon>
        <taxon>Metazoa</taxon>
        <taxon>Chordata</taxon>
        <taxon>Craniata</taxon>
        <taxon>Vertebrata</taxon>
        <taxon>Euteleostomi</taxon>
        <taxon>Mammalia</taxon>
        <taxon>Eutheria</taxon>
        <taxon>Laurasiatheria</taxon>
        <taxon>Chiroptera</taxon>
        <taxon>Yangochiroptera</taxon>
        <taxon>Vespertilionidae</taxon>
        <taxon>Cnephaeus</taxon>
    </lineage>
</organism>
<comment type="caution">
    <text evidence="4">The sequence shown here is derived from an EMBL/GenBank/DDBJ whole genome shotgun (WGS) entry which is preliminary data.</text>
</comment>
<dbReference type="InterPro" id="IPR050944">
    <property type="entry name" value="FAM83"/>
</dbReference>
<name>A0AA40LRU3_CNENI</name>
<feature type="region of interest" description="Disordered" evidence="2">
    <location>
        <begin position="69"/>
        <end position="106"/>
    </location>
</feature>